<dbReference type="InterPro" id="IPR051045">
    <property type="entry name" value="TonB-dependent_transducer"/>
</dbReference>
<evidence type="ECO:0000313" key="4">
    <source>
        <dbReference type="Proteomes" id="UP000184112"/>
    </source>
</evidence>
<dbReference type="PROSITE" id="PS52015">
    <property type="entry name" value="TONB_CTD"/>
    <property type="match status" value="1"/>
</dbReference>
<dbReference type="GO" id="GO:0055085">
    <property type="term" value="P:transmembrane transport"/>
    <property type="evidence" value="ECO:0007669"/>
    <property type="project" value="InterPro"/>
</dbReference>
<dbReference type="AlphaFoldDB" id="A0A1M5GV99"/>
<dbReference type="Pfam" id="PF05569">
    <property type="entry name" value="Peptidase_M56"/>
    <property type="match status" value="1"/>
</dbReference>
<evidence type="ECO:0000256" key="1">
    <source>
        <dbReference type="SAM" id="Phobius"/>
    </source>
</evidence>
<feature type="domain" description="TonB C-terminal" evidence="2">
    <location>
        <begin position="315"/>
        <end position="406"/>
    </location>
</feature>
<dbReference type="CDD" id="cd07341">
    <property type="entry name" value="M56_BlaR1_MecR1_like"/>
    <property type="match status" value="1"/>
</dbReference>
<proteinExistence type="predicted"/>
<dbReference type="InterPro" id="IPR037682">
    <property type="entry name" value="TonB_C"/>
</dbReference>
<dbReference type="PANTHER" id="PTHR33446">
    <property type="entry name" value="PROTEIN TONB-RELATED"/>
    <property type="match status" value="1"/>
</dbReference>
<dbReference type="Pfam" id="PF03544">
    <property type="entry name" value="TonB_C"/>
    <property type="match status" value="1"/>
</dbReference>
<dbReference type="EMBL" id="FQWH01000001">
    <property type="protein sequence ID" value="SHG07684.1"/>
    <property type="molecule type" value="Genomic_DNA"/>
</dbReference>
<dbReference type="RefSeq" id="WP_254796514.1">
    <property type="nucleotide sequence ID" value="NZ_FQWH01000001.1"/>
</dbReference>
<dbReference type="GO" id="GO:0031992">
    <property type="term" value="F:energy transducer activity"/>
    <property type="evidence" value="ECO:0007669"/>
    <property type="project" value="TreeGrafter"/>
</dbReference>
<evidence type="ECO:0000313" key="3">
    <source>
        <dbReference type="EMBL" id="SHG07684.1"/>
    </source>
</evidence>
<sequence length="406" mass="46661">MITYLLKSGILLFVFYAVYKLLLENEKMFRFNRAYLIGSLIFSFVIPLQLFSIKTAFETGINNIQLEGIVIQKGRAPLNENYIMYTIFYYLIRVYVIVSIVLAFRFVLNLISFFIKLKRKEICFVNGVKVVLTNETVLPHSFWNAVFVNKTDFEMGKIPSELIAHERAHLEQRHTLDVLFVEVLQIVFWVNPFLSLLKKAIKLNHEFLADEAVNKQFNSVSDYQNLLLDFASNKNTISLASNINYLITKKRLLMMTKKENSTKIALKMGFATAICGLVLFIFSTKTTAQTSSLKDQNDFKVSYDTTSVNEPQFPGGITEFYKFIGKNFKMPEEFSKQKKDGKLFIEFMVEKDGSLSEFKVLKDLGYGVADEAIRVLKLSPKWIPATENGQAVRVLYSLPITLQSEK</sequence>
<dbReference type="Proteomes" id="UP000184112">
    <property type="component" value="Unassembled WGS sequence"/>
</dbReference>
<dbReference type="GO" id="GO:0098797">
    <property type="term" value="C:plasma membrane protein complex"/>
    <property type="evidence" value="ECO:0007669"/>
    <property type="project" value="TreeGrafter"/>
</dbReference>
<feature type="transmembrane region" description="Helical" evidence="1">
    <location>
        <begin position="34"/>
        <end position="53"/>
    </location>
</feature>
<feature type="transmembrane region" description="Helical" evidence="1">
    <location>
        <begin position="264"/>
        <end position="282"/>
    </location>
</feature>
<reference evidence="3 4" key="1">
    <citation type="submission" date="2016-11" db="EMBL/GenBank/DDBJ databases">
        <authorList>
            <person name="Jaros S."/>
            <person name="Januszkiewicz K."/>
            <person name="Wedrychowicz H."/>
        </authorList>
    </citation>
    <scope>NUCLEOTIDE SEQUENCE [LARGE SCALE GENOMIC DNA]</scope>
    <source>
        <strain evidence="3 4">DSM 6792</strain>
    </source>
</reference>
<organism evidence="3 4">
    <name type="scientific">Flavobacterium johnsoniae</name>
    <name type="common">Cytophaga johnsonae</name>
    <dbReference type="NCBI Taxonomy" id="986"/>
    <lineage>
        <taxon>Bacteria</taxon>
        <taxon>Pseudomonadati</taxon>
        <taxon>Bacteroidota</taxon>
        <taxon>Flavobacteriia</taxon>
        <taxon>Flavobacteriales</taxon>
        <taxon>Flavobacteriaceae</taxon>
        <taxon>Flavobacterium</taxon>
    </lineage>
</organism>
<keyword evidence="1" id="KW-0472">Membrane</keyword>
<gene>
    <name evidence="3" type="ORF">SAMN05444388_101582</name>
</gene>
<dbReference type="PANTHER" id="PTHR33446:SF2">
    <property type="entry name" value="PROTEIN TONB"/>
    <property type="match status" value="1"/>
</dbReference>
<feature type="transmembrane region" description="Helical" evidence="1">
    <location>
        <begin position="87"/>
        <end position="111"/>
    </location>
</feature>
<dbReference type="Gene3D" id="3.30.1150.10">
    <property type="match status" value="1"/>
</dbReference>
<accession>A0A1M5GV99</accession>
<dbReference type="InterPro" id="IPR008756">
    <property type="entry name" value="Peptidase_M56"/>
</dbReference>
<dbReference type="SUPFAM" id="SSF74653">
    <property type="entry name" value="TolA/TonB C-terminal domain"/>
    <property type="match status" value="1"/>
</dbReference>
<evidence type="ECO:0000259" key="2">
    <source>
        <dbReference type="PROSITE" id="PS52015"/>
    </source>
</evidence>
<protein>
    <submittedName>
        <fullName evidence="3">Signal transducer regulating beta-lactamase production, contains metallopeptidase domain</fullName>
    </submittedName>
</protein>
<feature type="transmembrane region" description="Helical" evidence="1">
    <location>
        <begin position="6"/>
        <end position="22"/>
    </location>
</feature>
<keyword evidence="1" id="KW-0812">Transmembrane</keyword>
<name>A0A1M5GV99_FLAJO</name>
<keyword evidence="1" id="KW-1133">Transmembrane helix</keyword>